<dbReference type="GeneID" id="25910753"/>
<name>A0A0L0FKJ4_9EUKA</name>
<proteinExistence type="predicted"/>
<dbReference type="EMBL" id="KQ242780">
    <property type="protein sequence ID" value="KNC77285.1"/>
    <property type="molecule type" value="Genomic_DNA"/>
</dbReference>
<sequence>MGRLKRTSITHRTSREHGICNERATSKVSSINGVNDDYSGVSVALDSDDTRAEGMLDGSYVEERNGIPDKDPTGNIARDVSDTVGGVHSHISASDTASEVGYESTK</sequence>
<reference evidence="2 3" key="1">
    <citation type="submission" date="2011-02" db="EMBL/GenBank/DDBJ databases">
        <title>The Genome Sequence of Sphaeroforma arctica JP610.</title>
        <authorList>
            <consortium name="The Broad Institute Genome Sequencing Platform"/>
            <person name="Russ C."/>
            <person name="Cuomo C."/>
            <person name="Young S.K."/>
            <person name="Zeng Q."/>
            <person name="Gargeya S."/>
            <person name="Alvarado L."/>
            <person name="Berlin A."/>
            <person name="Chapman S.B."/>
            <person name="Chen Z."/>
            <person name="Freedman E."/>
            <person name="Gellesch M."/>
            <person name="Goldberg J."/>
            <person name="Griggs A."/>
            <person name="Gujja S."/>
            <person name="Heilman E."/>
            <person name="Heiman D."/>
            <person name="Howarth C."/>
            <person name="Mehta T."/>
            <person name="Neiman D."/>
            <person name="Pearson M."/>
            <person name="Roberts A."/>
            <person name="Saif S."/>
            <person name="Shea T."/>
            <person name="Shenoy N."/>
            <person name="Sisk P."/>
            <person name="Stolte C."/>
            <person name="Sykes S."/>
            <person name="White J."/>
            <person name="Yandava C."/>
            <person name="Burger G."/>
            <person name="Gray M.W."/>
            <person name="Holland P.W.H."/>
            <person name="King N."/>
            <person name="Lang F.B.F."/>
            <person name="Roger A.J."/>
            <person name="Ruiz-Trillo I."/>
            <person name="Haas B."/>
            <person name="Nusbaum C."/>
            <person name="Birren B."/>
        </authorList>
    </citation>
    <scope>NUCLEOTIDE SEQUENCE [LARGE SCALE GENOMIC DNA]</scope>
    <source>
        <strain evidence="2 3">JP610</strain>
    </source>
</reference>
<evidence type="ECO:0000256" key="1">
    <source>
        <dbReference type="SAM" id="MobiDB-lite"/>
    </source>
</evidence>
<protein>
    <submittedName>
        <fullName evidence="2">Uncharacterized protein</fullName>
    </submittedName>
</protein>
<accession>A0A0L0FKJ4</accession>
<feature type="region of interest" description="Disordered" evidence="1">
    <location>
        <begin position="86"/>
        <end position="106"/>
    </location>
</feature>
<evidence type="ECO:0000313" key="3">
    <source>
        <dbReference type="Proteomes" id="UP000054560"/>
    </source>
</evidence>
<evidence type="ECO:0000313" key="2">
    <source>
        <dbReference type="EMBL" id="KNC77285.1"/>
    </source>
</evidence>
<dbReference type="RefSeq" id="XP_014151187.1">
    <property type="nucleotide sequence ID" value="XM_014295712.1"/>
</dbReference>
<organism evidence="2 3">
    <name type="scientific">Sphaeroforma arctica JP610</name>
    <dbReference type="NCBI Taxonomy" id="667725"/>
    <lineage>
        <taxon>Eukaryota</taxon>
        <taxon>Ichthyosporea</taxon>
        <taxon>Ichthyophonida</taxon>
        <taxon>Sphaeroforma</taxon>
    </lineage>
</organism>
<dbReference type="AlphaFoldDB" id="A0A0L0FKJ4"/>
<dbReference type="Proteomes" id="UP000054560">
    <property type="component" value="Unassembled WGS sequence"/>
</dbReference>
<gene>
    <name evidence="2" type="ORF">SARC_10249</name>
</gene>
<keyword evidence="3" id="KW-1185">Reference proteome</keyword>